<keyword evidence="2" id="KW-1185">Reference proteome</keyword>
<name>A0A385EBK8_9CAUD</name>
<gene>
    <name evidence="1" type="ORF">CcrBL9_gp149</name>
</gene>
<proteinExistence type="predicted"/>
<dbReference type="Proteomes" id="UP000259421">
    <property type="component" value="Segment"/>
</dbReference>
<organism evidence="1 2">
    <name type="scientific">Caulobacter phage CcrBL9</name>
    <dbReference type="NCBI Taxonomy" id="2283270"/>
    <lineage>
        <taxon>Viruses</taxon>
        <taxon>Duplodnaviria</taxon>
        <taxon>Heunggongvirae</taxon>
        <taxon>Uroviricota</taxon>
        <taxon>Caudoviricetes</taxon>
        <taxon>Jeanschmidtviridae</taxon>
        <taxon>Bertelyvirus</taxon>
        <taxon>Bertelyvirus BL9</taxon>
    </lineage>
</organism>
<reference evidence="1 2" key="2">
    <citation type="submission" date="2018-09" db="EMBL/GenBank/DDBJ databases">
        <title>Giant CbK-like Caulobacter bacteriophages have genetically divergent genomes.</title>
        <authorList>
            <person name="Wilson K."/>
            <person name="Ely B."/>
        </authorList>
    </citation>
    <scope>NUCLEOTIDE SEQUENCE [LARGE SCALE GENOMIC DNA]</scope>
</reference>
<evidence type="ECO:0000313" key="2">
    <source>
        <dbReference type="Proteomes" id="UP000259421"/>
    </source>
</evidence>
<accession>A0A385EBK8</accession>
<reference evidence="2" key="1">
    <citation type="submission" date="2018-07" db="EMBL/GenBank/DDBJ databases">
        <title>Giant CbK-like Caulobacter bacteriophages have genetically divergent genomes.</title>
        <authorList>
            <person name="Wilson K.M."/>
            <person name="Ely B."/>
        </authorList>
    </citation>
    <scope>NUCLEOTIDE SEQUENCE [LARGE SCALE GENOMIC DNA]</scope>
</reference>
<dbReference type="EMBL" id="MH588546">
    <property type="protein sequence ID" value="AXQ69173.1"/>
    <property type="molecule type" value="Genomic_DNA"/>
</dbReference>
<evidence type="ECO:0000313" key="1">
    <source>
        <dbReference type="EMBL" id="AXQ69173.1"/>
    </source>
</evidence>
<protein>
    <submittedName>
        <fullName evidence="1">Uncharacterized protein</fullName>
    </submittedName>
</protein>
<sequence length="39" mass="4055">MTRIHTTLPTAKPASTGALTLASWPASSKPLLRHSAVLA</sequence>